<name>A0A7J6D6P6_9TELE</name>
<feature type="domain" description="C2H2-type" evidence="12">
    <location>
        <begin position="764"/>
        <end position="791"/>
    </location>
</feature>
<dbReference type="InterPro" id="IPR050527">
    <property type="entry name" value="Snail/Krueppel_Znf"/>
</dbReference>
<proteinExistence type="predicted"/>
<evidence type="ECO:0000256" key="7">
    <source>
        <dbReference type="ARBA" id="ARBA00022833"/>
    </source>
</evidence>
<gene>
    <name evidence="13" type="ORF">G5714_004918</name>
</gene>
<dbReference type="FunFam" id="3.30.160.60:FF:000688">
    <property type="entry name" value="zinc finger protein 197 isoform X1"/>
    <property type="match status" value="1"/>
</dbReference>
<keyword evidence="9" id="KW-0539">Nucleus</keyword>
<dbReference type="GO" id="GO:0008270">
    <property type="term" value="F:zinc ion binding"/>
    <property type="evidence" value="ECO:0007669"/>
    <property type="project" value="UniProtKB-KW"/>
</dbReference>
<dbReference type="GO" id="GO:0000978">
    <property type="term" value="F:RNA polymerase II cis-regulatory region sequence-specific DNA binding"/>
    <property type="evidence" value="ECO:0007669"/>
    <property type="project" value="TreeGrafter"/>
</dbReference>
<comment type="pathway">
    <text evidence="2">Protein modification; protein ubiquitination.</text>
</comment>
<dbReference type="FunFam" id="3.30.160.60:FF:000202">
    <property type="entry name" value="Zinc finger protein 574"/>
    <property type="match status" value="1"/>
</dbReference>
<dbReference type="SMART" id="SM00355">
    <property type="entry name" value="ZnF_C2H2"/>
    <property type="match status" value="12"/>
</dbReference>
<feature type="domain" description="C2H2-type" evidence="12">
    <location>
        <begin position="736"/>
        <end position="763"/>
    </location>
</feature>
<dbReference type="GO" id="GO:0005634">
    <property type="term" value="C:nucleus"/>
    <property type="evidence" value="ECO:0007669"/>
    <property type="project" value="UniProtKB-SubCell"/>
</dbReference>
<comment type="caution">
    <text evidence="13">The sequence shown here is derived from an EMBL/GenBank/DDBJ whole genome shotgun (WGS) entry which is preliminary data.</text>
</comment>
<sequence>MDIEFPKQEHFDRIPLPLSALRLLVPPVRLMSAFMWRTVQQKDVIQYGMLADFVSLVSEAVPELVSCRHGVQLILGLRAKLVLELCERDDPADMHTIHTHLNSIQLVDHTMVGEAGVCFVELVQTLIKDVDEKEHFFQHVFPVDFGTDFDSAIQVLMWHFLSRLEHFLPIPDLQQTLAWLDPMLPVSKDCEQFNSHSDHLKTLLEHYKNLGHLDTKYSCQPMSAGNCILSTLSGKAGDIHQKRVGHVQMLDRRISDHIVKSAVESVVGASECRETLVGPDEDGEHLILESECARGMGLNESVQTLREDHGSTDVIKESDSNTEQSEFLSSPLSAQSVSEDSAVPKIIVGKGRSAWKPKTMLKIKMVNLKKLKRISATSQKTYGTNLQHQVEVDSVTSENKGHPVESDTSDCTLNNTNGSFHTYSCLQSPFNHFQEENLRGHIKKVHSTEVMESGTAVDPSLPNSCHVCGKSYRFPCLLKAHQRTHTGERPFLCPVSECGRSFSHSQALRRHRLIHVPKHIITSPNDVPEENKPQKPESQTYGCLYCVETFSSLSARRDHHKTHPEEAVHRCNACGKQLSCQAALIRHKRIHAEERPYKCTECQSTFICSTSYKRHVLTHQPERPFLCTCGKGFTYRGALLAHQRIHLEERPHHCTDCGKGFLYPGALAKHQKTHSKEKPCLSAHCGKNSNIENSVCSHSDSHSTEKTFKCTLCDKSFAFKASLTRHKLTHTGERPFLCSDCGKAFFSFGELLKHQRYHTGHKPFQCLDCKKSFTQACYLQVHMRHHTGIRPYSCTQCNKSFFSSYRLKRHLRIHTGEKPFKCLDCGKRFQQSYHLKVHFQTHIEKRSESRTSNASLMAS</sequence>
<organism evidence="13 14">
    <name type="scientific">Onychostoma macrolepis</name>
    <dbReference type="NCBI Taxonomy" id="369639"/>
    <lineage>
        <taxon>Eukaryota</taxon>
        <taxon>Metazoa</taxon>
        <taxon>Chordata</taxon>
        <taxon>Craniata</taxon>
        <taxon>Vertebrata</taxon>
        <taxon>Euteleostomi</taxon>
        <taxon>Actinopterygii</taxon>
        <taxon>Neopterygii</taxon>
        <taxon>Teleostei</taxon>
        <taxon>Ostariophysi</taxon>
        <taxon>Cypriniformes</taxon>
        <taxon>Cyprinidae</taxon>
        <taxon>Acrossocheilinae</taxon>
        <taxon>Onychostoma</taxon>
    </lineage>
</organism>
<evidence type="ECO:0000256" key="6">
    <source>
        <dbReference type="ARBA" id="ARBA00022786"/>
    </source>
</evidence>
<feature type="region of interest" description="Disordered" evidence="11">
    <location>
        <begin position="306"/>
        <end position="333"/>
    </location>
</feature>
<reference evidence="13 14" key="1">
    <citation type="submission" date="2020-04" db="EMBL/GenBank/DDBJ databases">
        <title>Chromosome-level genome assembly of a cyprinid fish Onychostoma macrolepis by integration of Nanopore Sequencing, Bionano and Hi-C technology.</title>
        <authorList>
            <person name="Wang D."/>
        </authorList>
    </citation>
    <scope>NUCLEOTIDE SEQUENCE [LARGE SCALE GENOMIC DNA]</scope>
    <source>
        <strain evidence="13">SWU-2019</strain>
        <tissue evidence="13">Muscle</tissue>
    </source>
</reference>
<dbReference type="InterPro" id="IPR013087">
    <property type="entry name" value="Znf_C2H2_type"/>
</dbReference>
<evidence type="ECO:0000256" key="3">
    <source>
        <dbReference type="ARBA" id="ARBA00022723"/>
    </source>
</evidence>
<dbReference type="FunFam" id="3.30.160.60:FF:000358">
    <property type="entry name" value="zinc finger protein 24"/>
    <property type="match status" value="1"/>
</dbReference>
<feature type="domain" description="C2H2-type" evidence="12">
    <location>
        <begin position="625"/>
        <end position="651"/>
    </location>
</feature>
<evidence type="ECO:0000256" key="8">
    <source>
        <dbReference type="ARBA" id="ARBA00023125"/>
    </source>
</evidence>
<dbReference type="PROSITE" id="PS00028">
    <property type="entry name" value="ZINC_FINGER_C2H2_1"/>
    <property type="match status" value="11"/>
</dbReference>
<feature type="compositionally biased region" description="Basic and acidic residues" evidence="11">
    <location>
        <begin position="306"/>
        <end position="319"/>
    </location>
</feature>
<dbReference type="FunFam" id="3.30.160.60:FF:000744">
    <property type="entry name" value="zinc finger E-box-binding homeobox 1"/>
    <property type="match status" value="1"/>
</dbReference>
<dbReference type="InterPro" id="IPR036236">
    <property type="entry name" value="Znf_C2H2_sf"/>
</dbReference>
<dbReference type="FunFam" id="3.30.160.60:FF:001009">
    <property type="entry name" value="Zinc finger protein 26"/>
    <property type="match status" value="1"/>
</dbReference>
<evidence type="ECO:0000256" key="9">
    <source>
        <dbReference type="ARBA" id="ARBA00023242"/>
    </source>
</evidence>
<keyword evidence="4" id="KW-0677">Repeat</keyword>
<evidence type="ECO:0000256" key="4">
    <source>
        <dbReference type="ARBA" id="ARBA00022737"/>
    </source>
</evidence>
<dbReference type="EMBL" id="JAAMOB010000004">
    <property type="protein sequence ID" value="KAF4114695.1"/>
    <property type="molecule type" value="Genomic_DNA"/>
</dbReference>
<protein>
    <recommendedName>
        <fullName evidence="12">C2H2-type domain-containing protein</fullName>
    </recommendedName>
</protein>
<keyword evidence="8" id="KW-0238">DNA-binding</keyword>
<feature type="domain" description="C2H2-type" evidence="12">
    <location>
        <begin position="569"/>
        <end position="596"/>
    </location>
</feature>
<keyword evidence="3" id="KW-0479">Metal-binding</keyword>
<keyword evidence="5 10" id="KW-0863">Zinc-finger</keyword>
<dbReference type="FunFam" id="3.30.160.60:FF:000670">
    <property type="entry name" value="zinc finger protein 22"/>
    <property type="match status" value="1"/>
</dbReference>
<dbReference type="FunFam" id="3.30.160.60:FF:000624">
    <property type="entry name" value="zinc finger protein 697"/>
    <property type="match status" value="1"/>
</dbReference>
<evidence type="ECO:0000313" key="14">
    <source>
        <dbReference type="Proteomes" id="UP000579812"/>
    </source>
</evidence>
<dbReference type="PANTHER" id="PTHR24388">
    <property type="entry name" value="ZINC FINGER PROTEIN"/>
    <property type="match status" value="1"/>
</dbReference>
<dbReference type="Gene3D" id="3.30.160.60">
    <property type="entry name" value="Classic Zinc Finger"/>
    <property type="match status" value="11"/>
</dbReference>
<evidence type="ECO:0000259" key="12">
    <source>
        <dbReference type="PROSITE" id="PS50157"/>
    </source>
</evidence>
<feature type="domain" description="C2H2-type" evidence="12">
    <location>
        <begin position="597"/>
        <end position="624"/>
    </location>
</feature>
<dbReference type="GO" id="GO:0000981">
    <property type="term" value="F:DNA-binding transcription factor activity, RNA polymerase II-specific"/>
    <property type="evidence" value="ECO:0007669"/>
    <property type="project" value="TreeGrafter"/>
</dbReference>
<feature type="domain" description="C2H2-type" evidence="12">
    <location>
        <begin position="491"/>
        <end position="520"/>
    </location>
</feature>
<dbReference type="Pfam" id="PF00096">
    <property type="entry name" value="zf-C2H2"/>
    <property type="match status" value="7"/>
</dbReference>
<feature type="domain" description="C2H2-type" evidence="12">
    <location>
        <begin position="820"/>
        <end position="847"/>
    </location>
</feature>
<feature type="domain" description="C2H2-type" evidence="12">
    <location>
        <begin position="652"/>
        <end position="679"/>
    </location>
</feature>
<feature type="domain" description="C2H2-type" evidence="12">
    <location>
        <begin position="792"/>
        <end position="819"/>
    </location>
</feature>
<accession>A0A7J6D6P6</accession>
<keyword evidence="7" id="KW-0862">Zinc</keyword>
<feature type="compositionally biased region" description="Polar residues" evidence="11">
    <location>
        <begin position="321"/>
        <end position="333"/>
    </location>
</feature>
<dbReference type="InterPro" id="IPR029400">
    <property type="entry name" value="TINF2_N"/>
</dbReference>
<evidence type="ECO:0000256" key="2">
    <source>
        <dbReference type="ARBA" id="ARBA00004906"/>
    </source>
</evidence>
<evidence type="ECO:0000256" key="5">
    <source>
        <dbReference type="ARBA" id="ARBA00022771"/>
    </source>
</evidence>
<feature type="domain" description="C2H2-type" evidence="12">
    <location>
        <begin position="541"/>
        <end position="568"/>
    </location>
</feature>
<evidence type="ECO:0000313" key="13">
    <source>
        <dbReference type="EMBL" id="KAF4114695.1"/>
    </source>
</evidence>
<dbReference type="GO" id="GO:0032502">
    <property type="term" value="P:developmental process"/>
    <property type="evidence" value="ECO:0007669"/>
    <property type="project" value="UniProtKB-ARBA"/>
</dbReference>
<keyword evidence="14" id="KW-1185">Reference proteome</keyword>
<keyword evidence="6" id="KW-0833">Ubl conjugation pathway</keyword>
<feature type="domain" description="C2H2-type" evidence="12">
    <location>
        <begin position="463"/>
        <end position="490"/>
    </location>
</feature>
<dbReference type="PANTHER" id="PTHR24388:SF54">
    <property type="entry name" value="PROTEIN ESCARGOT"/>
    <property type="match status" value="1"/>
</dbReference>
<dbReference type="Pfam" id="PF14973">
    <property type="entry name" value="TINF2_N"/>
    <property type="match status" value="1"/>
</dbReference>
<evidence type="ECO:0000256" key="1">
    <source>
        <dbReference type="ARBA" id="ARBA00004123"/>
    </source>
</evidence>
<dbReference type="Proteomes" id="UP000579812">
    <property type="component" value="Unassembled WGS sequence"/>
</dbReference>
<feature type="domain" description="C2H2-type" evidence="12">
    <location>
        <begin position="708"/>
        <end position="735"/>
    </location>
</feature>
<dbReference type="SUPFAM" id="SSF57667">
    <property type="entry name" value="beta-beta-alpha zinc fingers"/>
    <property type="match status" value="7"/>
</dbReference>
<dbReference type="CDD" id="cd11657">
    <property type="entry name" value="TIN2_N"/>
    <property type="match status" value="1"/>
</dbReference>
<dbReference type="FunFam" id="3.30.160.60:FF:000446">
    <property type="entry name" value="Zinc finger protein"/>
    <property type="match status" value="2"/>
</dbReference>
<comment type="subcellular location">
    <subcellularLocation>
        <location evidence="1">Nucleus</location>
    </subcellularLocation>
</comment>
<dbReference type="AlphaFoldDB" id="A0A7J6D6P6"/>
<evidence type="ECO:0000256" key="10">
    <source>
        <dbReference type="PROSITE-ProRule" id="PRU00042"/>
    </source>
</evidence>
<dbReference type="PROSITE" id="PS50157">
    <property type="entry name" value="ZINC_FINGER_C2H2_2"/>
    <property type="match status" value="12"/>
</dbReference>
<evidence type="ECO:0000256" key="11">
    <source>
        <dbReference type="SAM" id="MobiDB-lite"/>
    </source>
</evidence>